<gene>
    <name evidence="1" type="ORF">CAP_3896</name>
</gene>
<keyword evidence="2" id="KW-1185">Reference proteome</keyword>
<evidence type="ECO:0000313" key="1">
    <source>
        <dbReference type="EMBL" id="EYF04870.1"/>
    </source>
</evidence>
<protein>
    <submittedName>
        <fullName evidence="1">Uncharacterized protein</fullName>
    </submittedName>
</protein>
<comment type="caution">
    <text evidence="1">The sequence shown here is derived from an EMBL/GenBank/DDBJ whole genome shotgun (WGS) entry which is preliminary data.</text>
</comment>
<dbReference type="Proteomes" id="UP000019678">
    <property type="component" value="Unassembled WGS sequence"/>
</dbReference>
<accession>A0A017T7T4</accession>
<evidence type="ECO:0000313" key="2">
    <source>
        <dbReference type="Proteomes" id="UP000019678"/>
    </source>
</evidence>
<dbReference type="EMBL" id="ASRX01000029">
    <property type="protein sequence ID" value="EYF04870.1"/>
    <property type="molecule type" value="Genomic_DNA"/>
</dbReference>
<organism evidence="1 2">
    <name type="scientific">Chondromyces apiculatus DSM 436</name>
    <dbReference type="NCBI Taxonomy" id="1192034"/>
    <lineage>
        <taxon>Bacteria</taxon>
        <taxon>Pseudomonadati</taxon>
        <taxon>Myxococcota</taxon>
        <taxon>Polyangia</taxon>
        <taxon>Polyangiales</taxon>
        <taxon>Polyangiaceae</taxon>
        <taxon>Chondromyces</taxon>
    </lineage>
</organism>
<sequence>MPLSPGRMSPWMTEARAPCRPYRSWRCVARWSRWTFAPERRHLRPHRRFSGRRAP</sequence>
<name>A0A017T7T4_9BACT</name>
<reference evidence="1 2" key="1">
    <citation type="submission" date="2013-05" db="EMBL/GenBank/DDBJ databases">
        <title>Genome assembly of Chondromyces apiculatus DSM 436.</title>
        <authorList>
            <person name="Sharma G."/>
            <person name="Khatri I."/>
            <person name="Kaur C."/>
            <person name="Mayilraj S."/>
            <person name="Subramanian S."/>
        </authorList>
    </citation>
    <scope>NUCLEOTIDE SEQUENCE [LARGE SCALE GENOMIC DNA]</scope>
    <source>
        <strain evidence="1 2">DSM 436</strain>
    </source>
</reference>
<dbReference type="AlphaFoldDB" id="A0A017T7T4"/>
<proteinExistence type="predicted"/>